<accession>A0A1D2YUT7</accession>
<keyword evidence="3" id="KW-1185">Reference proteome</keyword>
<evidence type="ECO:0000259" key="1">
    <source>
        <dbReference type="Pfam" id="PF11127"/>
    </source>
</evidence>
<proteinExistence type="predicted"/>
<comment type="caution">
    <text evidence="2">The sequence shown here is derived from an EMBL/GenBank/DDBJ whole genome shotgun (WGS) entry which is preliminary data.</text>
</comment>
<sequence length="87" mass="9776">MKKNVGTVDALLRITWGLFGLAWGISRMTRYPHRGLPVIVTIIASLKVAEGITRWCPMLDILGITTIEKTANLKRVKMAKEMIQPLE</sequence>
<dbReference type="OrthoDB" id="5405951at2"/>
<organism evidence="2 3">
    <name type="scientific">Vulcanibacillus modesticaldus</name>
    <dbReference type="NCBI Taxonomy" id="337097"/>
    <lineage>
        <taxon>Bacteria</taxon>
        <taxon>Bacillati</taxon>
        <taxon>Bacillota</taxon>
        <taxon>Bacilli</taxon>
        <taxon>Bacillales</taxon>
        <taxon>Bacillaceae</taxon>
        <taxon>Vulcanibacillus</taxon>
    </lineage>
</organism>
<evidence type="ECO:0000313" key="3">
    <source>
        <dbReference type="Proteomes" id="UP000243739"/>
    </source>
</evidence>
<dbReference type="EMBL" id="MIJF01000022">
    <property type="protein sequence ID" value="OEF99470.1"/>
    <property type="molecule type" value="Genomic_DNA"/>
</dbReference>
<dbReference type="Proteomes" id="UP000243739">
    <property type="component" value="Unassembled WGS sequence"/>
</dbReference>
<reference evidence="2 3" key="1">
    <citation type="submission" date="2016-09" db="EMBL/GenBank/DDBJ databases">
        <title>Draft genome sequence for the type strain of Vulcanibacillus modesticaldus BR, a strictly anaerobic, moderately thermophilic, and nitrate-reducing bacterium from deep sea-hydrothermal vents of the Mid-Atlantic Ridge.</title>
        <authorList>
            <person name="Abin C.A."/>
            <person name="Hollibaugh J.T."/>
        </authorList>
    </citation>
    <scope>NUCLEOTIDE SEQUENCE [LARGE SCALE GENOMIC DNA]</scope>
    <source>
        <strain evidence="2 3">BR</strain>
    </source>
</reference>
<gene>
    <name evidence="2" type="ORF">BHF71_08895</name>
</gene>
<feature type="domain" description="Inner membrane protein YgaP-like transmembrane" evidence="1">
    <location>
        <begin position="1"/>
        <end position="67"/>
    </location>
</feature>
<evidence type="ECO:0000313" key="2">
    <source>
        <dbReference type="EMBL" id="OEF99470.1"/>
    </source>
</evidence>
<dbReference type="RefSeq" id="WP_069656651.1">
    <property type="nucleotide sequence ID" value="NZ_MIJF01000022.1"/>
</dbReference>
<protein>
    <recommendedName>
        <fullName evidence="1">Inner membrane protein YgaP-like transmembrane domain-containing protein</fullName>
    </recommendedName>
</protein>
<name>A0A1D2YUT7_9BACI</name>
<dbReference type="AlphaFoldDB" id="A0A1D2YUT7"/>
<dbReference type="InterPro" id="IPR021309">
    <property type="entry name" value="YgaP-like_TM"/>
</dbReference>
<dbReference type="Pfam" id="PF11127">
    <property type="entry name" value="YgaP-like_TM"/>
    <property type="match status" value="1"/>
</dbReference>
<dbReference type="STRING" id="337097.BHF71_08895"/>